<dbReference type="Proteomes" id="UP000593571">
    <property type="component" value="Unassembled WGS sequence"/>
</dbReference>
<gene>
    <name evidence="2" type="ORF">HJG63_009967</name>
</gene>
<reference evidence="2 3" key="1">
    <citation type="journal article" date="2020" name="Nature">
        <title>Six reference-quality genomes reveal evolution of bat adaptations.</title>
        <authorList>
            <person name="Jebb D."/>
            <person name="Huang Z."/>
            <person name="Pippel M."/>
            <person name="Hughes G.M."/>
            <person name="Lavrichenko K."/>
            <person name="Devanna P."/>
            <person name="Winkler S."/>
            <person name="Jermiin L.S."/>
            <person name="Skirmuntt E.C."/>
            <person name="Katzourakis A."/>
            <person name="Burkitt-Gray L."/>
            <person name="Ray D.A."/>
            <person name="Sullivan K.A.M."/>
            <person name="Roscito J.G."/>
            <person name="Kirilenko B.M."/>
            <person name="Davalos L.M."/>
            <person name="Corthals A.P."/>
            <person name="Power M.L."/>
            <person name="Jones G."/>
            <person name="Ransome R.D."/>
            <person name="Dechmann D.K.N."/>
            <person name="Locatelli A.G."/>
            <person name="Puechmaille S.J."/>
            <person name="Fedrigo O."/>
            <person name="Jarvis E.D."/>
            <person name="Hiller M."/>
            <person name="Vernes S.C."/>
            <person name="Myers E.W."/>
            <person name="Teeling E.C."/>
        </authorList>
    </citation>
    <scope>NUCLEOTIDE SEQUENCE [LARGE SCALE GENOMIC DNA]</scope>
    <source>
        <strain evidence="2">MRouAeg1</strain>
        <tissue evidence="2">Muscle</tissue>
    </source>
</reference>
<dbReference type="AlphaFoldDB" id="A0A7J8BA79"/>
<dbReference type="EMBL" id="JACASE010000018">
    <property type="protein sequence ID" value="KAF6395411.1"/>
    <property type="molecule type" value="Genomic_DNA"/>
</dbReference>
<keyword evidence="3" id="KW-1185">Reference proteome</keyword>
<feature type="compositionally biased region" description="Basic residues" evidence="1">
    <location>
        <begin position="213"/>
        <end position="223"/>
    </location>
</feature>
<proteinExistence type="predicted"/>
<feature type="region of interest" description="Disordered" evidence="1">
    <location>
        <begin position="131"/>
        <end position="281"/>
    </location>
</feature>
<feature type="compositionally biased region" description="Low complexity" evidence="1">
    <location>
        <begin position="184"/>
        <end position="195"/>
    </location>
</feature>
<evidence type="ECO:0000313" key="3">
    <source>
        <dbReference type="Proteomes" id="UP000593571"/>
    </source>
</evidence>
<feature type="compositionally biased region" description="Low complexity" evidence="1">
    <location>
        <begin position="162"/>
        <end position="174"/>
    </location>
</feature>
<name>A0A7J8BA79_ROUAE</name>
<organism evidence="2 3">
    <name type="scientific">Rousettus aegyptiacus</name>
    <name type="common">Egyptian fruit bat</name>
    <name type="synonym">Pteropus aegyptiacus</name>
    <dbReference type="NCBI Taxonomy" id="9407"/>
    <lineage>
        <taxon>Eukaryota</taxon>
        <taxon>Metazoa</taxon>
        <taxon>Chordata</taxon>
        <taxon>Craniata</taxon>
        <taxon>Vertebrata</taxon>
        <taxon>Euteleostomi</taxon>
        <taxon>Mammalia</taxon>
        <taxon>Eutheria</taxon>
        <taxon>Laurasiatheria</taxon>
        <taxon>Chiroptera</taxon>
        <taxon>Yinpterochiroptera</taxon>
        <taxon>Pteropodoidea</taxon>
        <taxon>Pteropodidae</taxon>
        <taxon>Rousettinae</taxon>
        <taxon>Rousettus</taxon>
    </lineage>
</organism>
<feature type="region of interest" description="Disordered" evidence="1">
    <location>
        <begin position="1"/>
        <end position="58"/>
    </location>
</feature>
<evidence type="ECO:0000313" key="2">
    <source>
        <dbReference type="EMBL" id="KAF6395411.1"/>
    </source>
</evidence>
<protein>
    <submittedName>
        <fullName evidence="2">Uncharacterized protein</fullName>
    </submittedName>
</protein>
<feature type="compositionally biased region" description="Basic and acidic residues" evidence="1">
    <location>
        <begin position="132"/>
        <end position="143"/>
    </location>
</feature>
<evidence type="ECO:0000256" key="1">
    <source>
        <dbReference type="SAM" id="MobiDB-lite"/>
    </source>
</evidence>
<accession>A0A7J8BA79</accession>
<comment type="caution">
    <text evidence="2">The sequence shown here is derived from an EMBL/GenBank/DDBJ whole genome shotgun (WGS) entry which is preliminary data.</text>
</comment>
<sequence>MGPPMTRETSPPKRQLLGPTAPHARGIRAAKRGGSSPARDAPGSGNEPRAVGTGAGASCRQTEVVVCRPVLAVLRPGVADSAALPWQQSFETWGCSGPTRGSCVLFSRRGWRSPLGTAAPPPVNRLLTLLLTRDRRPPPEQEKAPAPLGLRRGTEGRPPGLRGAPCAARPRSSAPGPPMPTRCPPRALASPAPSRAHLRTRRRTPASLSPSGRRGRGRPHRHTAGCTATPPGGQLRQGRPSPSATGCTHPTELLGWTGPERPEGRRPAKKGRRAPGDSSFI</sequence>